<evidence type="ECO:0008006" key="4">
    <source>
        <dbReference type="Google" id="ProtNLM"/>
    </source>
</evidence>
<dbReference type="AlphaFoldDB" id="A4T235"/>
<evidence type="ECO:0000256" key="1">
    <source>
        <dbReference type="SAM" id="MobiDB-lite"/>
    </source>
</evidence>
<reference evidence="3" key="1">
    <citation type="submission" date="2007-04" db="EMBL/GenBank/DDBJ databases">
        <authorList>
            <consortium name="US DOE Joint Genome Institute"/>
            <person name="Copeland A."/>
            <person name="Lucas S."/>
            <person name="Lapidus A."/>
            <person name="Barry K."/>
            <person name="Detter J.C."/>
            <person name="Glavina del Rio T."/>
            <person name="Hammon N."/>
            <person name="Israni S."/>
            <person name="Dalin E."/>
            <person name="Tice H."/>
            <person name="Pitluck S."/>
            <person name="Chain P."/>
            <person name="Malfatti S."/>
            <person name="Shin M."/>
            <person name="Vergez L."/>
            <person name="Schmutz J."/>
            <person name="Larimer F."/>
            <person name="Land M."/>
            <person name="Hauser L."/>
            <person name="Kyrpides N."/>
            <person name="Mikhailova N."/>
            <person name="Miller C."/>
            <person name="Richardson P."/>
        </authorList>
    </citation>
    <scope>NUCLEOTIDE SEQUENCE</scope>
    <source>
        <strain evidence="3">PYR-GCK</strain>
    </source>
</reference>
<sequence>MRKCRRIAAADHARAVGWAGVDGGVADGHDGRYRTVLIDVPVSDAGRDADLPSISYLATDVGLWMSLPAFAPALVIVGVVFYIARRNRRREPGGDAGPTQSPAVERNENP</sequence>
<organism evidence="3">
    <name type="scientific">Mycolicibacterium gilvum (strain PYR-GCK)</name>
    <name type="common">Mycobacterium gilvum (strain PYR-GCK)</name>
    <dbReference type="NCBI Taxonomy" id="350054"/>
    <lineage>
        <taxon>Bacteria</taxon>
        <taxon>Bacillati</taxon>
        <taxon>Actinomycetota</taxon>
        <taxon>Actinomycetes</taxon>
        <taxon>Mycobacteriales</taxon>
        <taxon>Mycobacteriaceae</taxon>
        <taxon>Mycolicibacterium</taxon>
    </lineage>
</organism>
<keyword evidence="2" id="KW-1133">Transmembrane helix</keyword>
<dbReference type="KEGG" id="mgi:Mflv_2797"/>
<evidence type="ECO:0000313" key="3">
    <source>
        <dbReference type="EMBL" id="ABP45274.1"/>
    </source>
</evidence>
<proteinExistence type="predicted"/>
<dbReference type="HOGENOM" id="CLU_2451413_0_0_11"/>
<dbReference type="STRING" id="350054.Mflv_2797"/>
<name>A4T235_MYCGI</name>
<protein>
    <recommendedName>
        <fullName evidence="4">Transmembrane protein</fullName>
    </recommendedName>
</protein>
<accession>A4T235</accession>
<feature type="region of interest" description="Disordered" evidence="1">
    <location>
        <begin position="89"/>
        <end position="110"/>
    </location>
</feature>
<dbReference type="EMBL" id="CP000656">
    <property type="protein sequence ID" value="ABP45274.1"/>
    <property type="molecule type" value="Genomic_DNA"/>
</dbReference>
<keyword evidence="2" id="KW-0812">Transmembrane</keyword>
<evidence type="ECO:0000256" key="2">
    <source>
        <dbReference type="SAM" id="Phobius"/>
    </source>
</evidence>
<feature type="transmembrane region" description="Helical" evidence="2">
    <location>
        <begin position="61"/>
        <end position="84"/>
    </location>
</feature>
<gene>
    <name evidence="3" type="ordered locus">Mflv_2797</name>
</gene>
<reference evidence="3" key="2">
    <citation type="journal article" date="2013" name="PLoS ONE">
        <title>A Gene Expression Study of the Activities of Aromatic Ring-Cleavage Dioxygenases in Mycobacterium gilvum PYR-GCK to Changes in Salinity and pH during Pyrene Degradation.</title>
        <authorList>
            <person name="Badejo A.C."/>
            <person name="Badejo A.O."/>
            <person name="Shin K.H."/>
            <person name="Chai Y.G."/>
        </authorList>
    </citation>
    <scope>NUCLEOTIDE SEQUENCE [LARGE SCALE GENOMIC DNA]</scope>
    <source>
        <strain evidence="3">PYR-GCK</strain>
    </source>
</reference>
<keyword evidence="2" id="KW-0472">Membrane</keyword>